<reference evidence="8 10" key="1">
    <citation type="journal article" date="2020" name="Stud. Mycol.">
        <title>101 Dothideomycetes genomes: a test case for predicting lifestyles and emergence of pathogens.</title>
        <authorList>
            <person name="Haridas S."/>
            <person name="Albert R."/>
            <person name="Binder M."/>
            <person name="Bloem J."/>
            <person name="Labutti K."/>
            <person name="Salamov A."/>
            <person name="Andreopoulos B."/>
            <person name="Baker S."/>
            <person name="Barry K."/>
            <person name="Bills G."/>
            <person name="Bluhm B."/>
            <person name="Cannon C."/>
            <person name="Castanera R."/>
            <person name="Culley D."/>
            <person name="Daum C."/>
            <person name="Ezra D."/>
            <person name="Gonzalez J."/>
            <person name="Henrissat B."/>
            <person name="Kuo A."/>
            <person name="Liang C."/>
            <person name="Lipzen A."/>
            <person name="Lutzoni F."/>
            <person name="Magnuson J."/>
            <person name="Mondo S."/>
            <person name="Nolan M."/>
            <person name="Ohm R."/>
            <person name="Pangilinan J."/>
            <person name="Park H.-J."/>
            <person name="Ramirez L."/>
            <person name="Alfaro M."/>
            <person name="Sun H."/>
            <person name="Tritt A."/>
            <person name="Yoshinaga Y."/>
            <person name="Zwiers L.-H."/>
            <person name="Turgeon B."/>
            <person name="Goodwin S."/>
            <person name="Spatafora J."/>
            <person name="Crous P."/>
            <person name="Grigoriev I."/>
        </authorList>
    </citation>
    <scope>NUCLEOTIDE SEQUENCE</scope>
    <source>
        <strain evidence="8 10">CBS 304.34</strain>
    </source>
</reference>
<dbReference type="InterPro" id="IPR011009">
    <property type="entry name" value="Kinase-like_dom_sf"/>
</dbReference>
<evidence type="ECO:0000256" key="5">
    <source>
        <dbReference type="ARBA" id="ARBA00022777"/>
    </source>
</evidence>
<evidence type="ECO:0000256" key="2">
    <source>
        <dbReference type="ARBA" id="ARBA00022527"/>
    </source>
</evidence>
<evidence type="ECO:0000259" key="7">
    <source>
        <dbReference type="PROSITE" id="PS50011"/>
    </source>
</evidence>
<name>A0A6A6Z0Z4_9PEZI</name>
<evidence type="ECO:0000256" key="6">
    <source>
        <dbReference type="ARBA" id="ARBA00022840"/>
    </source>
</evidence>
<proteinExistence type="inferred from homology"/>
<sequence>MYIVLRTINCLDVLDNFVDLGFSDYLFPVTEKSLPHCLRPSYRSKFVDTQGLVLTKSMNLENGQTGQHCHFRRDEPLPIETKGILGSGGFGQVDKVLSLISFREYARKRVPRASIFGGRRTEAMKQFIAEIQILKRLAHTHIVDFVGSYTDSRYVCLIMSPVADMDLSAYLTRIDSVKHADLRTFFGCLATALKYLHSKNIRHKDIKPQNILVKHGKVIFTDFGLSLDFTDANGSTTVSMVNGMTPKYCAPEVALHEPRNTSSDIWSLGVVFLEMVVVLKGLPVEYMYEFLKEHGSREPYVRSNPTALQELLAELEGMPNLCDNRVVAWVQQMLLVERQSRPTASALVASITAASSDGRNSAIFCGICCRFLDEEFSDTSDELDDFVVR</sequence>
<keyword evidence="3" id="KW-0808">Transferase</keyword>
<gene>
    <name evidence="8 10" type="ORF">BDZ99DRAFT_380641</name>
</gene>
<dbReference type="InterPro" id="IPR008271">
    <property type="entry name" value="Ser/Thr_kinase_AS"/>
</dbReference>
<protein>
    <submittedName>
        <fullName evidence="8 10">Kinase-like protein</fullName>
    </submittedName>
</protein>
<keyword evidence="9" id="KW-1185">Reference proteome</keyword>
<dbReference type="Pfam" id="PF00069">
    <property type="entry name" value="Pkinase"/>
    <property type="match status" value="1"/>
</dbReference>
<dbReference type="GO" id="GO:0005524">
    <property type="term" value="F:ATP binding"/>
    <property type="evidence" value="ECO:0007669"/>
    <property type="project" value="UniProtKB-KW"/>
</dbReference>
<dbReference type="CDD" id="cd00180">
    <property type="entry name" value="PKc"/>
    <property type="match status" value="1"/>
</dbReference>
<dbReference type="GeneID" id="54456089"/>
<dbReference type="Proteomes" id="UP000504636">
    <property type="component" value="Unplaced"/>
</dbReference>
<dbReference type="SUPFAM" id="SSF56112">
    <property type="entry name" value="Protein kinase-like (PK-like)"/>
    <property type="match status" value="1"/>
</dbReference>
<keyword evidence="2" id="KW-0723">Serine/threonine-protein kinase</keyword>
<dbReference type="PANTHER" id="PTHR11584">
    <property type="entry name" value="SERINE/THREONINE PROTEIN KINASE"/>
    <property type="match status" value="1"/>
</dbReference>
<dbReference type="PANTHER" id="PTHR11584:SF369">
    <property type="entry name" value="MITOGEN-ACTIVATED PROTEIN KINASE KINASE KINASE 19-RELATED"/>
    <property type="match status" value="1"/>
</dbReference>
<dbReference type="RefSeq" id="XP_033581337.1">
    <property type="nucleotide sequence ID" value="XM_033715196.1"/>
</dbReference>
<evidence type="ECO:0000256" key="4">
    <source>
        <dbReference type="ARBA" id="ARBA00022741"/>
    </source>
</evidence>
<keyword evidence="5 8" id="KW-0418">Kinase</keyword>
<evidence type="ECO:0000256" key="1">
    <source>
        <dbReference type="ARBA" id="ARBA00006529"/>
    </source>
</evidence>
<organism evidence="8">
    <name type="scientific">Mytilinidion resinicola</name>
    <dbReference type="NCBI Taxonomy" id="574789"/>
    <lineage>
        <taxon>Eukaryota</taxon>
        <taxon>Fungi</taxon>
        <taxon>Dikarya</taxon>
        <taxon>Ascomycota</taxon>
        <taxon>Pezizomycotina</taxon>
        <taxon>Dothideomycetes</taxon>
        <taxon>Pleosporomycetidae</taxon>
        <taxon>Mytilinidiales</taxon>
        <taxon>Mytilinidiaceae</taxon>
        <taxon>Mytilinidion</taxon>
    </lineage>
</organism>
<keyword evidence="6" id="KW-0067">ATP-binding</keyword>
<dbReference type="PROSITE" id="PS50011">
    <property type="entry name" value="PROTEIN_KINASE_DOM"/>
    <property type="match status" value="1"/>
</dbReference>
<evidence type="ECO:0000313" key="9">
    <source>
        <dbReference type="Proteomes" id="UP000504636"/>
    </source>
</evidence>
<dbReference type="PROSITE" id="PS00108">
    <property type="entry name" value="PROTEIN_KINASE_ST"/>
    <property type="match status" value="1"/>
</dbReference>
<reference evidence="10" key="3">
    <citation type="submission" date="2025-04" db="UniProtKB">
        <authorList>
            <consortium name="RefSeq"/>
        </authorList>
    </citation>
    <scope>IDENTIFICATION</scope>
    <source>
        <strain evidence="10">CBS 304.34</strain>
    </source>
</reference>
<evidence type="ECO:0000313" key="10">
    <source>
        <dbReference type="RefSeq" id="XP_033581337.1"/>
    </source>
</evidence>
<dbReference type="InterPro" id="IPR000719">
    <property type="entry name" value="Prot_kinase_dom"/>
</dbReference>
<dbReference type="EMBL" id="MU003695">
    <property type="protein sequence ID" value="KAF2814373.1"/>
    <property type="molecule type" value="Genomic_DNA"/>
</dbReference>
<dbReference type="GO" id="GO:0004674">
    <property type="term" value="F:protein serine/threonine kinase activity"/>
    <property type="evidence" value="ECO:0007669"/>
    <property type="project" value="UniProtKB-KW"/>
</dbReference>
<evidence type="ECO:0000313" key="8">
    <source>
        <dbReference type="EMBL" id="KAF2814373.1"/>
    </source>
</evidence>
<feature type="domain" description="Protein kinase" evidence="7">
    <location>
        <begin position="79"/>
        <end position="353"/>
    </location>
</feature>
<dbReference type="AlphaFoldDB" id="A0A6A6Z0Z4"/>
<keyword evidence="4" id="KW-0547">Nucleotide-binding</keyword>
<reference evidence="10" key="2">
    <citation type="submission" date="2020-04" db="EMBL/GenBank/DDBJ databases">
        <authorList>
            <consortium name="NCBI Genome Project"/>
        </authorList>
    </citation>
    <scope>NUCLEOTIDE SEQUENCE</scope>
    <source>
        <strain evidence="10">CBS 304.34</strain>
    </source>
</reference>
<accession>A0A6A6Z0Z4</accession>
<dbReference type="OrthoDB" id="4062651at2759"/>
<dbReference type="SMART" id="SM00220">
    <property type="entry name" value="S_TKc"/>
    <property type="match status" value="1"/>
</dbReference>
<dbReference type="Gene3D" id="1.10.510.10">
    <property type="entry name" value="Transferase(Phosphotransferase) domain 1"/>
    <property type="match status" value="1"/>
</dbReference>
<comment type="similarity">
    <text evidence="1">Belongs to the protein kinase superfamily. STE Ser/Thr protein kinase family. MAP kinase kinase kinase subfamily.</text>
</comment>
<evidence type="ECO:0000256" key="3">
    <source>
        <dbReference type="ARBA" id="ARBA00022679"/>
    </source>
</evidence>